<evidence type="ECO:0000256" key="3">
    <source>
        <dbReference type="ARBA" id="ARBA00022692"/>
    </source>
</evidence>
<dbReference type="SUPFAM" id="SSF140478">
    <property type="entry name" value="LemA-like"/>
    <property type="match status" value="1"/>
</dbReference>
<keyword evidence="5" id="KW-0472">Membrane</keyword>
<dbReference type="Proteomes" id="UP000242754">
    <property type="component" value="Unassembled WGS sequence"/>
</dbReference>
<keyword evidence="4" id="KW-1133">Transmembrane helix</keyword>
<evidence type="ECO:0000256" key="2">
    <source>
        <dbReference type="ARBA" id="ARBA00008854"/>
    </source>
</evidence>
<keyword evidence="7" id="KW-1185">Reference proteome</keyword>
<sequence>MKGWLKVVIGIVIAITLLGIPMVSSYNSLVTEESNVTVQWANVESKLQRRYDLIPNLVESVKGAMEQEQAVFGAIADARAKIGSAGTAEEQVAASNEMESAISRLLVVVENYPDLKSNEQVTALMDELAGTENRISVERDRYNEAVQSYNNKVKRFPGSIMARIFGFDEKSYFEAVSGAETAPSVDLNTSSEK</sequence>
<keyword evidence="3" id="KW-0812">Transmembrane</keyword>
<evidence type="ECO:0000256" key="4">
    <source>
        <dbReference type="ARBA" id="ARBA00022989"/>
    </source>
</evidence>
<dbReference type="OrthoDB" id="9804152at2"/>
<dbReference type="PANTHER" id="PTHR34478">
    <property type="entry name" value="PROTEIN LEMA"/>
    <property type="match status" value="1"/>
</dbReference>
<proteinExistence type="inferred from homology"/>
<organism evidence="6 7">
    <name type="scientific">Trichococcus palustris</name>
    <dbReference type="NCBI Taxonomy" id="140314"/>
    <lineage>
        <taxon>Bacteria</taxon>
        <taxon>Bacillati</taxon>
        <taxon>Bacillota</taxon>
        <taxon>Bacilli</taxon>
        <taxon>Lactobacillales</taxon>
        <taxon>Carnobacteriaceae</taxon>
        <taxon>Trichococcus</taxon>
    </lineage>
</organism>
<accession>A0A143YF63</accession>
<dbReference type="AlphaFoldDB" id="A0A143YF63"/>
<dbReference type="EMBL" id="FJNE01000002">
    <property type="protein sequence ID" value="CZQ87058.1"/>
    <property type="molecule type" value="Genomic_DNA"/>
</dbReference>
<dbReference type="GO" id="GO:0016020">
    <property type="term" value="C:membrane"/>
    <property type="evidence" value="ECO:0007669"/>
    <property type="project" value="UniProtKB-SubCell"/>
</dbReference>
<dbReference type="RefSeq" id="WP_087031838.1">
    <property type="nucleotide sequence ID" value="NZ_FJNE01000002.1"/>
</dbReference>
<evidence type="ECO:0000313" key="7">
    <source>
        <dbReference type="Proteomes" id="UP000242754"/>
    </source>
</evidence>
<dbReference type="STRING" id="140314.SAMN04488076_105113"/>
<evidence type="ECO:0000313" key="6">
    <source>
        <dbReference type="EMBL" id="CZQ87058.1"/>
    </source>
</evidence>
<dbReference type="Gene3D" id="1.20.1440.20">
    <property type="entry name" value="LemA-like domain"/>
    <property type="match status" value="1"/>
</dbReference>
<reference evidence="6 7" key="1">
    <citation type="submission" date="2016-02" db="EMBL/GenBank/DDBJ databases">
        <authorList>
            <person name="Wen L."/>
            <person name="He K."/>
            <person name="Yang H."/>
        </authorList>
    </citation>
    <scope>NUCLEOTIDE SEQUENCE [LARGE SCALE GENOMIC DNA]</scope>
    <source>
        <strain evidence="6">Trichococcus palustris</strain>
    </source>
</reference>
<name>A0A143YF63_9LACT</name>
<dbReference type="InterPro" id="IPR007156">
    <property type="entry name" value="MamQ_LemA"/>
</dbReference>
<dbReference type="PANTHER" id="PTHR34478:SF2">
    <property type="entry name" value="MEMBRANE PROTEIN"/>
    <property type="match status" value="1"/>
</dbReference>
<comment type="subcellular location">
    <subcellularLocation>
        <location evidence="1">Membrane</location>
        <topology evidence="1">Single-pass membrane protein</topology>
    </subcellularLocation>
</comment>
<evidence type="ECO:0000256" key="5">
    <source>
        <dbReference type="ARBA" id="ARBA00023136"/>
    </source>
</evidence>
<dbReference type="Pfam" id="PF04011">
    <property type="entry name" value="LemA"/>
    <property type="match status" value="1"/>
</dbReference>
<comment type="similarity">
    <text evidence="2">Belongs to the LemA family.</text>
</comment>
<dbReference type="InterPro" id="IPR023353">
    <property type="entry name" value="LemA-like_dom_sf"/>
</dbReference>
<gene>
    <name evidence="6" type="ORF">Tpal_846</name>
</gene>
<evidence type="ECO:0000256" key="1">
    <source>
        <dbReference type="ARBA" id="ARBA00004167"/>
    </source>
</evidence>
<protein>
    <submittedName>
        <fullName evidence="6">Lema</fullName>
    </submittedName>
</protein>